<feature type="region of interest" description="Disordered" evidence="1">
    <location>
        <begin position="400"/>
        <end position="422"/>
    </location>
</feature>
<evidence type="ECO:0000313" key="3">
    <source>
        <dbReference type="Proteomes" id="UP000700596"/>
    </source>
</evidence>
<comment type="caution">
    <text evidence="2">The sequence shown here is derived from an EMBL/GenBank/DDBJ whole genome shotgun (WGS) entry which is preliminary data.</text>
</comment>
<evidence type="ECO:0000313" key="2">
    <source>
        <dbReference type="EMBL" id="KAH7117114.1"/>
    </source>
</evidence>
<keyword evidence="3" id="KW-1185">Reference proteome</keyword>
<feature type="region of interest" description="Disordered" evidence="1">
    <location>
        <begin position="341"/>
        <end position="365"/>
    </location>
</feature>
<sequence length="422" mass="46826">MLLYQNFLVYNASRYICEPLLITFAGSGIRPSSQAPEGTRKRSEIFVIVHTQDRLSIAIMSGRCTCKTCRVVNFSRPFSPHNPSRLEGIVELLEGPVEMNLLSTLNPDDDNSTVQCQRTVGSEGDSLQFEHLSCANLPQANANTSMSVLSQSKITSYTNEQIHSPMDPPLVPPPKPAKVRYYSHALSGEDKLALAVGELNHNHKLWGPTDEVLFQEARINLAHEGVADREEFLEARHNDLREAWKRLQTKPKQVRSLRVFTLSKSSWKSSKSSTGTDTAQTPPFIPQPSPTTTREALTTILATPPAYPLPLLEIRTAMHHRTVSEGDYFSHVPHPVRRLRQQSPLSPALSSPLSSPVSRPSSIVSSNLSYRTQPYTVRPEITFDTFLVAHKSGKGEAFRGADNAVDRNRDNGSKAQRVAGLL</sequence>
<dbReference type="OrthoDB" id="3769170at2759"/>
<gene>
    <name evidence="2" type="ORF">B0J11DRAFT_538331</name>
</gene>
<protein>
    <submittedName>
        <fullName evidence="2">Uncharacterized protein</fullName>
    </submittedName>
</protein>
<feature type="compositionally biased region" description="Basic and acidic residues" evidence="1">
    <location>
        <begin position="400"/>
        <end position="412"/>
    </location>
</feature>
<name>A0A9P9DDE5_9PLEO</name>
<accession>A0A9P9DDE5</accession>
<organism evidence="2 3">
    <name type="scientific">Dendryphion nanum</name>
    <dbReference type="NCBI Taxonomy" id="256645"/>
    <lineage>
        <taxon>Eukaryota</taxon>
        <taxon>Fungi</taxon>
        <taxon>Dikarya</taxon>
        <taxon>Ascomycota</taxon>
        <taxon>Pezizomycotina</taxon>
        <taxon>Dothideomycetes</taxon>
        <taxon>Pleosporomycetidae</taxon>
        <taxon>Pleosporales</taxon>
        <taxon>Torulaceae</taxon>
        <taxon>Dendryphion</taxon>
    </lineage>
</organism>
<evidence type="ECO:0000256" key="1">
    <source>
        <dbReference type="SAM" id="MobiDB-lite"/>
    </source>
</evidence>
<reference evidence="2" key="1">
    <citation type="journal article" date="2021" name="Nat. Commun.">
        <title>Genetic determinants of endophytism in the Arabidopsis root mycobiome.</title>
        <authorList>
            <person name="Mesny F."/>
            <person name="Miyauchi S."/>
            <person name="Thiergart T."/>
            <person name="Pickel B."/>
            <person name="Atanasova L."/>
            <person name="Karlsson M."/>
            <person name="Huettel B."/>
            <person name="Barry K.W."/>
            <person name="Haridas S."/>
            <person name="Chen C."/>
            <person name="Bauer D."/>
            <person name="Andreopoulos W."/>
            <person name="Pangilinan J."/>
            <person name="LaButti K."/>
            <person name="Riley R."/>
            <person name="Lipzen A."/>
            <person name="Clum A."/>
            <person name="Drula E."/>
            <person name="Henrissat B."/>
            <person name="Kohler A."/>
            <person name="Grigoriev I.V."/>
            <person name="Martin F.M."/>
            <person name="Hacquard S."/>
        </authorList>
    </citation>
    <scope>NUCLEOTIDE SEQUENCE</scope>
    <source>
        <strain evidence="2">MPI-CAGE-CH-0243</strain>
    </source>
</reference>
<dbReference type="EMBL" id="JAGMWT010000014">
    <property type="protein sequence ID" value="KAH7117114.1"/>
    <property type="molecule type" value="Genomic_DNA"/>
</dbReference>
<feature type="region of interest" description="Disordered" evidence="1">
    <location>
        <begin position="267"/>
        <end position="291"/>
    </location>
</feature>
<dbReference type="AlphaFoldDB" id="A0A9P9DDE5"/>
<dbReference type="Proteomes" id="UP000700596">
    <property type="component" value="Unassembled WGS sequence"/>
</dbReference>
<proteinExistence type="predicted"/>